<comment type="caution">
    <text evidence="2">The sequence shown here is derived from an EMBL/GenBank/DDBJ whole genome shotgun (WGS) entry which is preliminary data.</text>
</comment>
<evidence type="ECO:0000313" key="3">
    <source>
        <dbReference type="Proteomes" id="UP000286715"/>
    </source>
</evidence>
<organism evidence="2 3">
    <name type="scientific">Thermaurantimonas aggregans</name>
    <dbReference type="NCBI Taxonomy" id="2173829"/>
    <lineage>
        <taxon>Bacteria</taxon>
        <taxon>Pseudomonadati</taxon>
        <taxon>Bacteroidota</taxon>
        <taxon>Flavobacteriia</taxon>
        <taxon>Flavobacteriales</taxon>
        <taxon>Schleiferiaceae</taxon>
        <taxon>Thermaurantimonas</taxon>
    </lineage>
</organism>
<feature type="transmembrane region" description="Helical" evidence="1">
    <location>
        <begin position="28"/>
        <end position="46"/>
    </location>
</feature>
<reference evidence="2 3" key="1">
    <citation type="submission" date="2018-11" db="EMBL/GenBank/DDBJ databases">
        <title>Schleiferia aggregans sp. nov., a moderately thermophilic heterotrophic bacterium isolated from microbial mats at a terrestrial hot spring.</title>
        <authorList>
            <person name="Iino T."/>
            <person name="Ohkuma M."/>
            <person name="Haruta S."/>
        </authorList>
    </citation>
    <scope>NUCLEOTIDE SEQUENCE [LARGE SCALE GENOMIC DNA]</scope>
    <source>
        <strain evidence="2 3">LA</strain>
    </source>
</reference>
<dbReference type="InterPro" id="IPR058207">
    <property type="entry name" value="PID_CTERM"/>
</dbReference>
<name>A0A401XLV0_9FLAO</name>
<keyword evidence="1" id="KW-1133">Transmembrane helix</keyword>
<dbReference type="AlphaFoldDB" id="A0A401XLV0"/>
<dbReference type="Proteomes" id="UP000286715">
    <property type="component" value="Unassembled WGS sequence"/>
</dbReference>
<proteinExistence type="predicted"/>
<dbReference type="RefSeq" id="WP_170157622.1">
    <property type="nucleotide sequence ID" value="NZ_BHZE01000014.1"/>
</dbReference>
<dbReference type="NCBIfam" id="NF046080">
    <property type="entry name" value="PID_CTERM"/>
    <property type="match status" value="1"/>
</dbReference>
<evidence type="ECO:0000256" key="1">
    <source>
        <dbReference type="SAM" id="Phobius"/>
    </source>
</evidence>
<gene>
    <name evidence="2" type="ORF">JCM31826_14540</name>
</gene>
<sequence>MKKILLLAVLLIGIGVMAQPGMPNNPTPIDGISALLIASGAALGISKFRKNK</sequence>
<keyword evidence="1" id="KW-0812">Transmembrane</keyword>
<dbReference type="EMBL" id="BHZE01000014">
    <property type="protein sequence ID" value="GCD77972.1"/>
    <property type="molecule type" value="Genomic_DNA"/>
</dbReference>
<evidence type="ECO:0000313" key="2">
    <source>
        <dbReference type="EMBL" id="GCD77972.1"/>
    </source>
</evidence>
<accession>A0A401XLV0</accession>
<keyword evidence="3" id="KW-1185">Reference proteome</keyword>
<protein>
    <submittedName>
        <fullName evidence="2">Uncharacterized protein</fullName>
    </submittedName>
</protein>
<keyword evidence="1" id="KW-0472">Membrane</keyword>